<evidence type="ECO:0000313" key="1">
    <source>
        <dbReference type="EMBL" id="CAE0730427.1"/>
    </source>
</evidence>
<name>A0A7S4AXQ7_9STRA</name>
<reference evidence="1" key="1">
    <citation type="submission" date="2021-01" db="EMBL/GenBank/DDBJ databases">
        <authorList>
            <person name="Corre E."/>
            <person name="Pelletier E."/>
            <person name="Niang G."/>
            <person name="Scheremetjew M."/>
            <person name="Finn R."/>
            <person name="Kale V."/>
            <person name="Holt S."/>
            <person name="Cochrane G."/>
            <person name="Meng A."/>
            <person name="Brown T."/>
            <person name="Cohen L."/>
        </authorList>
    </citation>
    <scope>NUCLEOTIDE SEQUENCE</scope>
    <source>
        <strain evidence="1">10249 10 AB</strain>
    </source>
</reference>
<sequence length="125" mass="14330">MLLRTVIHTTETAIPSTHVAILLNHVFMPNESYCINAPTFSLSSNMFQCISILCECKPISSPSPRKYNAIKSHHFTLLPRRTPRQNITSGCHVNDILPNQRMNLISSFCKKWIAHLVCLDRMWHV</sequence>
<gene>
    <name evidence="1" type="ORF">PAUS00366_LOCUS23213</name>
</gene>
<accession>A0A7S4AXQ7</accession>
<organism evidence="1">
    <name type="scientific">Pseudo-nitzschia australis</name>
    <dbReference type="NCBI Taxonomy" id="44445"/>
    <lineage>
        <taxon>Eukaryota</taxon>
        <taxon>Sar</taxon>
        <taxon>Stramenopiles</taxon>
        <taxon>Ochrophyta</taxon>
        <taxon>Bacillariophyta</taxon>
        <taxon>Bacillariophyceae</taxon>
        <taxon>Bacillariophycidae</taxon>
        <taxon>Bacillariales</taxon>
        <taxon>Bacillariaceae</taxon>
        <taxon>Pseudo-nitzschia</taxon>
    </lineage>
</organism>
<dbReference type="EMBL" id="HBIX01035468">
    <property type="protein sequence ID" value="CAE0730427.1"/>
    <property type="molecule type" value="Transcribed_RNA"/>
</dbReference>
<dbReference type="AlphaFoldDB" id="A0A7S4AXQ7"/>
<proteinExistence type="predicted"/>
<protein>
    <submittedName>
        <fullName evidence="1">Uncharacterized protein</fullName>
    </submittedName>
</protein>